<evidence type="ECO:0000259" key="1">
    <source>
        <dbReference type="PROSITE" id="PS51819"/>
    </source>
</evidence>
<comment type="caution">
    <text evidence="2">The sequence shown here is derived from an EMBL/GenBank/DDBJ whole genome shotgun (WGS) entry which is preliminary data.</text>
</comment>
<feature type="domain" description="VOC" evidence="1">
    <location>
        <begin position="2"/>
        <end position="127"/>
    </location>
</feature>
<protein>
    <recommendedName>
        <fullName evidence="1">VOC domain-containing protein</fullName>
    </recommendedName>
</protein>
<dbReference type="Proteomes" id="UP000431401">
    <property type="component" value="Unassembled WGS sequence"/>
</dbReference>
<proteinExistence type="predicted"/>
<evidence type="ECO:0000313" key="2">
    <source>
        <dbReference type="EMBL" id="MQY30378.1"/>
    </source>
</evidence>
<dbReference type="SUPFAM" id="SSF54593">
    <property type="entry name" value="Glyoxalase/Bleomycin resistance protein/Dihydroxybiphenyl dioxygenase"/>
    <property type="match status" value="1"/>
</dbReference>
<dbReference type="InterPro" id="IPR004360">
    <property type="entry name" value="Glyas_Fos-R_dOase_dom"/>
</dbReference>
<organism evidence="2 3">
    <name type="scientific">Nocardia aurantia</name>
    <dbReference type="NCBI Taxonomy" id="2585199"/>
    <lineage>
        <taxon>Bacteria</taxon>
        <taxon>Bacillati</taxon>
        <taxon>Actinomycetota</taxon>
        <taxon>Actinomycetes</taxon>
        <taxon>Mycobacteriales</taxon>
        <taxon>Nocardiaceae</taxon>
        <taxon>Nocardia</taxon>
    </lineage>
</organism>
<dbReference type="EMBL" id="WEGI01000014">
    <property type="protein sequence ID" value="MQY30378.1"/>
    <property type="molecule type" value="Genomic_DNA"/>
</dbReference>
<reference evidence="2 3" key="1">
    <citation type="submission" date="2019-10" db="EMBL/GenBank/DDBJ databases">
        <title>Nocardia macrotermitis sp. nov. and Nocardia aurantia sp. nov., isolated from the gut of fungus growing-termite Macrotermes natalensis.</title>
        <authorList>
            <person name="Benndorf R."/>
            <person name="Schwitalla J."/>
            <person name="Martin K."/>
            <person name="De Beer W."/>
            <person name="Kaster A.-K."/>
            <person name="Vollmers J."/>
            <person name="Poulsen M."/>
            <person name="Beemelmanns C."/>
        </authorList>
    </citation>
    <scope>NUCLEOTIDE SEQUENCE [LARGE SCALE GENOMIC DNA]</scope>
    <source>
        <strain evidence="2 3">RB56</strain>
    </source>
</reference>
<dbReference type="Gene3D" id="3.10.180.10">
    <property type="entry name" value="2,3-Dihydroxybiphenyl 1,2-Dioxygenase, domain 1"/>
    <property type="match status" value="1"/>
</dbReference>
<dbReference type="OrthoDB" id="4552740at2"/>
<dbReference type="RefSeq" id="WP_153347683.1">
    <property type="nucleotide sequence ID" value="NZ_WEGI01000014.1"/>
</dbReference>
<name>A0A7K0DXU7_9NOCA</name>
<dbReference type="PROSITE" id="PS51819">
    <property type="entry name" value="VOC"/>
    <property type="match status" value="1"/>
</dbReference>
<dbReference type="InterPro" id="IPR029068">
    <property type="entry name" value="Glyas_Bleomycin-R_OHBP_Dase"/>
</dbReference>
<accession>A0A7K0DXU7</accession>
<gene>
    <name evidence="2" type="ORF">NRB56_59800</name>
</gene>
<dbReference type="InterPro" id="IPR037523">
    <property type="entry name" value="VOC_core"/>
</dbReference>
<keyword evidence="3" id="KW-1185">Reference proteome</keyword>
<sequence length="132" mass="14068">MTVRQVEIGLVAADESLVDFYVYAFGLRRVPPSESRSGTLHRLQSDGVSMKVMVPARPPAAADRTAAFMDVTGLRYLTFHVDDFDATVERVTERGGAVLHGPLEIGGGRRVAVLCDPDGNTVEVTAGPGPVS</sequence>
<evidence type="ECO:0000313" key="3">
    <source>
        <dbReference type="Proteomes" id="UP000431401"/>
    </source>
</evidence>
<dbReference type="Pfam" id="PF00903">
    <property type="entry name" value="Glyoxalase"/>
    <property type="match status" value="1"/>
</dbReference>
<dbReference type="AlphaFoldDB" id="A0A7K0DXU7"/>